<sequence length="429" mass="47692">MSQDNKQVSQKGLNVSVKITLPVAEVGQAYQKHLAKVASQVNLKGFRRSARDLKMKELERTRGAYVRSEAVDQLLQEKLEEVIKAEKHSLAARPEVVNTKGDGVAEDLECQLAYEVFAEFPEVDLAKLKVTSVKAAVSSENVASEITKLQEHHGGWGDVDRASKKGDKLKIDFVGRLDDEIFEGGSATGQEIELGEGKYLPDFEKSLLKRKAGDEVTFPVSFPKDYQSEQLAGKTATFEAKIHTVSEKTPMALGENLYEASGSEAKQKPEFEKEITSRLESDAKKLAQAINRKRLIKVLKDKISLALPEVTVNEEVAALKEKNDSLSDKEANKQATETLRLALILRHYIQELSVKASKDDIKDYIAIGAPEGIDAEMFYDWYAQDQKRLEQVRGAVMEQNVLDAILDKVTVKEVSASINEIEKELQEAA</sequence>
<reference evidence="16 17" key="1">
    <citation type="journal article" date="2022" name="Nat. Microbiol.">
        <title>The microbiome of a bacterivorous marine choanoflagellate contains a resource-demanding obligate bacterial associate.</title>
        <authorList>
            <person name="Needham D.M."/>
            <person name="Poirier C."/>
            <person name="Bachy C."/>
            <person name="George E.E."/>
            <person name="Wilken S."/>
            <person name="Yung C.C.M."/>
            <person name="Limardo A.J."/>
            <person name="Morando M."/>
            <person name="Sudek L."/>
            <person name="Malmstrom R.R."/>
            <person name="Keeling P.J."/>
            <person name="Santoro A.E."/>
            <person name="Worden A.Z."/>
        </authorList>
    </citation>
    <scope>NUCLEOTIDE SEQUENCE [LARGE SCALE GENOMIC DNA]</scope>
    <source>
        <strain evidence="16 17">Comchoano-2</strain>
    </source>
</reference>
<evidence type="ECO:0000256" key="8">
    <source>
        <dbReference type="ARBA" id="ARBA00023235"/>
    </source>
</evidence>
<keyword evidence="9 11" id="KW-0131">Cell cycle</keyword>
<comment type="caution">
    <text evidence="16">The sequence shown here is derived from an EMBL/GenBank/DDBJ whole genome shotgun (WGS) entry which is preliminary data.</text>
</comment>
<comment type="catalytic activity">
    <reaction evidence="1 11 12">
        <text>[protein]-peptidylproline (omega=180) = [protein]-peptidylproline (omega=0)</text>
        <dbReference type="Rhea" id="RHEA:16237"/>
        <dbReference type="Rhea" id="RHEA-COMP:10747"/>
        <dbReference type="Rhea" id="RHEA-COMP:10748"/>
        <dbReference type="ChEBI" id="CHEBI:83833"/>
        <dbReference type="ChEBI" id="CHEBI:83834"/>
        <dbReference type="EC" id="5.2.1.8"/>
    </reaction>
</comment>
<dbReference type="Proteomes" id="UP001320768">
    <property type="component" value="Unassembled WGS sequence"/>
</dbReference>
<evidence type="ECO:0000256" key="12">
    <source>
        <dbReference type="PROSITE-ProRule" id="PRU00277"/>
    </source>
</evidence>
<comment type="subcellular location">
    <subcellularLocation>
        <location evidence="11">Cytoplasm</location>
    </subcellularLocation>
    <text evidence="11">About half TF is bound to the ribosome near the polypeptide exit tunnel while the other half is free in the cytoplasm.</text>
</comment>
<dbReference type="InterPro" id="IPR036611">
    <property type="entry name" value="Trigger_fac_ribosome-bd_sf"/>
</dbReference>
<evidence type="ECO:0000256" key="14">
    <source>
        <dbReference type="SAM" id="Coils"/>
    </source>
</evidence>
<comment type="domain">
    <text evidence="11">Consists of 3 domains; the N-terminus binds the ribosome, the middle domain has PPIase activity, while the C-terminus has intrinsic chaperone activity on its own.</text>
</comment>
<evidence type="ECO:0000256" key="3">
    <source>
        <dbReference type="ARBA" id="ARBA00013194"/>
    </source>
</evidence>
<keyword evidence="14" id="KW-0175">Coiled coil</keyword>
<evidence type="ECO:0000256" key="5">
    <source>
        <dbReference type="ARBA" id="ARBA00022618"/>
    </source>
</evidence>
<keyword evidence="17" id="KW-1185">Reference proteome</keyword>
<gene>
    <name evidence="11 16" type="primary">tig</name>
    <name evidence="16" type="ORF">MKS91_04045</name>
</gene>
<dbReference type="PIRSF" id="PIRSF003095">
    <property type="entry name" value="Trigger_factor"/>
    <property type="match status" value="1"/>
</dbReference>
<dbReference type="EC" id="5.2.1.8" evidence="3 11"/>
<dbReference type="PROSITE" id="PS50059">
    <property type="entry name" value="FKBP_PPIASE"/>
    <property type="match status" value="1"/>
</dbReference>
<dbReference type="HAMAP" id="MF_00303">
    <property type="entry name" value="Trigger_factor_Tig"/>
    <property type="match status" value="1"/>
</dbReference>
<evidence type="ECO:0000256" key="2">
    <source>
        <dbReference type="ARBA" id="ARBA00005464"/>
    </source>
</evidence>
<evidence type="ECO:0000259" key="15">
    <source>
        <dbReference type="PROSITE" id="PS50059"/>
    </source>
</evidence>
<dbReference type="SUPFAM" id="SSF102735">
    <property type="entry name" value="Trigger factor ribosome-binding domain"/>
    <property type="match status" value="1"/>
</dbReference>
<evidence type="ECO:0000256" key="9">
    <source>
        <dbReference type="ARBA" id="ARBA00023306"/>
    </source>
</evidence>
<dbReference type="InterPro" id="IPR008880">
    <property type="entry name" value="Trigger_fac_C"/>
</dbReference>
<keyword evidence="6 11" id="KW-0697">Rotamase</keyword>
<dbReference type="SUPFAM" id="SSF109998">
    <property type="entry name" value="Triger factor/SurA peptide-binding domain-like"/>
    <property type="match status" value="1"/>
</dbReference>
<dbReference type="Pfam" id="PF00254">
    <property type="entry name" value="FKBP_C"/>
    <property type="match status" value="1"/>
</dbReference>
<dbReference type="Pfam" id="PF05697">
    <property type="entry name" value="Trigger_N"/>
    <property type="match status" value="1"/>
</dbReference>
<dbReference type="EMBL" id="JAKUDN010000002">
    <property type="protein sequence ID" value="MCP8352457.1"/>
    <property type="molecule type" value="Genomic_DNA"/>
</dbReference>
<name>A0ABT1L5N2_9GAMM</name>
<keyword evidence="7 11" id="KW-0143">Chaperone</keyword>
<evidence type="ECO:0000256" key="10">
    <source>
        <dbReference type="ARBA" id="ARBA00029986"/>
    </source>
</evidence>
<feature type="domain" description="PPIase FKBP-type" evidence="15">
    <location>
        <begin position="166"/>
        <end position="248"/>
    </location>
</feature>
<dbReference type="Gene3D" id="1.10.3120.10">
    <property type="entry name" value="Trigger factor, C-terminal domain"/>
    <property type="match status" value="1"/>
</dbReference>
<organism evidence="16 17">
    <name type="scientific">Candidatus Synchoanobacter obligatus</name>
    <dbReference type="NCBI Taxonomy" id="2919597"/>
    <lineage>
        <taxon>Bacteria</taxon>
        <taxon>Pseudomonadati</taxon>
        <taxon>Pseudomonadota</taxon>
        <taxon>Gammaproteobacteria</taxon>
        <taxon>Candidatus Comchoanobacterales</taxon>
        <taxon>Candidatus Comchoanobacteraceae</taxon>
        <taxon>Candidatus Synchoanobacter</taxon>
    </lineage>
</organism>
<keyword evidence="5 11" id="KW-0132">Cell division</keyword>
<dbReference type="InterPro" id="IPR037041">
    <property type="entry name" value="Trigger_fac_C_sf"/>
</dbReference>
<protein>
    <recommendedName>
        <fullName evidence="4 11">Trigger factor</fullName>
        <shortName evidence="11">TF</shortName>
        <ecNumber evidence="3 11">5.2.1.8</ecNumber>
    </recommendedName>
    <alternativeName>
        <fullName evidence="10 11">PPIase</fullName>
    </alternativeName>
</protein>
<dbReference type="GO" id="GO:0003755">
    <property type="term" value="F:peptidyl-prolyl cis-trans isomerase activity"/>
    <property type="evidence" value="ECO:0007669"/>
    <property type="project" value="UniProtKB-EC"/>
</dbReference>
<dbReference type="Pfam" id="PF05698">
    <property type="entry name" value="Trigger_C"/>
    <property type="match status" value="1"/>
</dbReference>
<dbReference type="InterPro" id="IPR046357">
    <property type="entry name" value="PPIase_dom_sf"/>
</dbReference>
<evidence type="ECO:0000313" key="17">
    <source>
        <dbReference type="Proteomes" id="UP001320768"/>
    </source>
</evidence>
<evidence type="ECO:0000256" key="4">
    <source>
        <dbReference type="ARBA" id="ARBA00016902"/>
    </source>
</evidence>
<dbReference type="RefSeq" id="WP_258569562.1">
    <property type="nucleotide sequence ID" value="NZ_JAKUDN010000002.1"/>
</dbReference>
<dbReference type="Gene3D" id="3.10.50.40">
    <property type="match status" value="1"/>
</dbReference>
<evidence type="ECO:0000256" key="1">
    <source>
        <dbReference type="ARBA" id="ARBA00000971"/>
    </source>
</evidence>
<dbReference type="InterPro" id="IPR005215">
    <property type="entry name" value="Trig_fac"/>
</dbReference>
<keyword evidence="11" id="KW-0963">Cytoplasm</keyword>
<evidence type="ECO:0000256" key="6">
    <source>
        <dbReference type="ARBA" id="ARBA00023110"/>
    </source>
</evidence>
<accession>A0ABT1L5N2</accession>
<dbReference type="Gene3D" id="3.30.70.1050">
    <property type="entry name" value="Trigger factor ribosome-binding domain"/>
    <property type="match status" value="1"/>
</dbReference>
<evidence type="ECO:0000313" key="16">
    <source>
        <dbReference type="EMBL" id="MCP8352457.1"/>
    </source>
</evidence>
<dbReference type="InterPro" id="IPR027304">
    <property type="entry name" value="Trigger_fact/SurA_dom_sf"/>
</dbReference>
<dbReference type="SUPFAM" id="SSF54534">
    <property type="entry name" value="FKBP-like"/>
    <property type="match status" value="1"/>
</dbReference>
<comment type="similarity">
    <text evidence="2 11 13">Belongs to the FKBP-type PPIase family. Tig subfamily.</text>
</comment>
<evidence type="ECO:0000256" key="11">
    <source>
        <dbReference type="HAMAP-Rule" id="MF_00303"/>
    </source>
</evidence>
<evidence type="ECO:0000256" key="7">
    <source>
        <dbReference type="ARBA" id="ARBA00023186"/>
    </source>
</evidence>
<proteinExistence type="inferred from homology"/>
<dbReference type="InterPro" id="IPR001179">
    <property type="entry name" value="PPIase_FKBP_dom"/>
</dbReference>
<dbReference type="NCBIfam" id="TIGR00115">
    <property type="entry name" value="tig"/>
    <property type="match status" value="1"/>
</dbReference>
<feature type="coiled-coil region" evidence="14">
    <location>
        <begin position="309"/>
        <end position="336"/>
    </location>
</feature>
<dbReference type="InterPro" id="IPR008881">
    <property type="entry name" value="Trigger_fac_ribosome-bd_bac"/>
</dbReference>
<keyword evidence="8 11" id="KW-0413">Isomerase</keyword>
<comment type="function">
    <text evidence="11">Involved in protein export. Acts as a chaperone by maintaining the newly synthesized protein in an open conformation. Functions as a peptidyl-prolyl cis-trans isomerase.</text>
</comment>
<evidence type="ECO:0000256" key="13">
    <source>
        <dbReference type="RuleBase" id="RU003914"/>
    </source>
</evidence>